<name>A0A450YRB1_9GAMM</name>
<reference evidence="2" key="1">
    <citation type="submission" date="2019-02" db="EMBL/GenBank/DDBJ databases">
        <authorList>
            <person name="Gruber-Vodicka R. H."/>
            <person name="Seah K. B. B."/>
        </authorList>
    </citation>
    <scope>NUCLEOTIDE SEQUENCE</scope>
    <source>
        <strain evidence="2">BECK_BZ125</strain>
    </source>
</reference>
<protein>
    <submittedName>
        <fullName evidence="2">Uncharacterized protein</fullName>
    </submittedName>
</protein>
<gene>
    <name evidence="2" type="ORF">BECKTC1821E_GA0114239_103118</name>
</gene>
<feature type="region of interest" description="Disordered" evidence="1">
    <location>
        <begin position="1"/>
        <end position="51"/>
    </location>
</feature>
<proteinExistence type="predicted"/>
<sequence length="151" mass="17685">MPSAHRVTLRNFPQREGYENLEAVPVERYSTREGRRSGAARDLDHEGKHGERTERYFPIVPFASRWSEPKDNFHSARRPKGNSHAKFRLPPKMKELPGRMYFHGNTPLRHRCMGRSIQPYPSVLYLQSPLYEPTDRLGKDPMFLFQYALGE</sequence>
<evidence type="ECO:0000256" key="1">
    <source>
        <dbReference type="SAM" id="MobiDB-lite"/>
    </source>
</evidence>
<feature type="compositionally biased region" description="Basic residues" evidence="1">
    <location>
        <begin position="75"/>
        <end position="90"/>
    </location>
</feature>
<accession>A0A450YRB1</accession>
<evidence type="ECO:0000313" key="2">
    <source>
        <dbReference type="EMBL" id="VFK44090.1"/>
    </source>
</evidence>
<dbReference type="EMBL" id="CAADFT010000031">
    <property type="protein sequence ID" value="VFK44090.1"/>
    <property type="molecule type" value="Genomic_DNA"/>
</dbReference>
<feature type="compositionally biased region" description="Basic and acidic residues" evidence="1">
    <location>
        <begin position="29"/>
        <end position="51"/>
    </location>
</feature>
<dbReference type="AlphaFoldDB" id="A0A450YRB1"/>
<feature type="region of interest" description="Disordered" evidence="1">
    <location>
        <begin position="70"/>
        <end position="90"/>
    </location>
</feature>
<organism evidence="2">
    <name type="scientific">Candidatus Kentrum sp. TC</name>
    <dbReference type="NCBI Taxonomy" id="2126339"/>
    <lineage>
        <taxon>Bacteria</taxon>
        <taxon>Pseudomonadati</taxon>
        <taxon>Pseudomonadota</taxon>
        <taxon>Gammaproteobacteria</taxon>
        <taxon>Candidatus Kentrum</taxon>
    </lineage>
</organism>